<comment type="subcellular location">
    <subcellularLocation>
        <location evidence="1">Nucleus</location>
    </subcellularLocation>
</comment>
<comment type="function">
    <text evidence="5">Heterogeneous nuclear ribonucleoprotein (hnRNP)-protein binding the poly(A) tail of mRNA and probably involved in some steps of pre-mRNA maturation.</text>
</comment>
<comment type="similarity">
    <text evidence="6">Belongs to the polyadenylate-binding RBP47 family.</text>
</comment>
<dbReference type="InterPro" id="IPR000504">
    <property type="entry name" value="RRM_dom"/>
</dbReference>
<evidence type="ECO:0000256" key="10">
    <source>
        <dbReference type="SAM" id="MobiDB-lite"/>
    </source>
</evidence>
<keyword evidence="13" id="KW-1185">Reference proteome</keyword>
<dbReference type="FunFam" id="3.30.70.330:FF:000159">
    <property type="entry name" value="tRNA selenocysteine 1-associated protein 1"/>
    <property type="match status" value="1"/>
</dbReference>
<dbReference type="InterPro" id="IPR006671">
    <property type="entry name" value="Cyclin_N"/>
</dbReference>
<feature type="domain" description="RRM" evidence="11">
    <location>
        <begin position="360"/>
        <end position="439"/>
    </location>
</feature>
<evidence type="ECO:0000256" key="1">
    <source>
        <dbReference type="ARBA" id="ARBA00004123"/>
    </source>
</evidence>
<dbReference type="InterPro" id="IPR013763">
    <property type="entry name" value="Cyclin-like_dom"/>
</dbReference>
<dbReference type="CDD" id="cd12345">
    <property type="entry name" value="RRM2_SECp43_like"/>
    <property type="match status" value="1"/>
</dbReference>
<protein>
    <recommendedName>
        <fullName evidence="11">RRM domain-containing protein</fullName>
    </recommendedName>
</protein>
<evidence type="ECO:0000313" key="13">
    <source>
        <dbReference type="Proteomes" id="UP000696485"/>
    </source>
</evidence>
<keyword evidence="4" id="KW-0539">Nucleus</keyword>
<evidence type="ECO:0000256" key="8">
    <source>
        <dbReference type="PROSITE-ProRule" id="PRU00176"/>
    </source>
</evidence>
<gene>
    <name evidence="12" type="ORF">BG006_000671</name>
</gene>
<keyword evidence="9" id="KW-0195">Cyclin</keyword>
<accession>A0A9P5STP0</accession>
<evidence type="ECO:0000256" key="5">
    <source>
        <dbReference type="ARBA" id="ARBA00057395"/>
    </source>
</evidence>
<evidence type="ECO:0000256" key="9">
    <source>
        <dbReference type="RuleBase" id="RU000383"/>
    </source>
</evidence>
<dbReference type="SMART" id="SM00360">
    <property type="entry name" value="RRM"/>
    <property type="match status" value="3"/>
</dbReference>
<proteinExistence type="inferred from homology"/>
<evidence type="ECO:0000256" key="4">
    <source>
        <dbReference type="ARBA" id="ARBA00023242"/>
    </source>
</evidence>
<dbReference type="PANTHER" id="PTHR47640:SF10">
    <property type="entry name" value="TRNA SELENOCYSTEINE 1-ASSOCIATED PROTEIN 1-RELATED"/>
    <property type="match status" value="1"/>
</dbReference>
<dbReference type="FunFam" id="3.30.70.330:FF:000144">
    <property type="entry name" value="Polyadenylate-binding protein RBP47B"/>
    <property type="match status" value="1"/>
</dbReference>
<feature type="compositionally biased region" description="Low complexity" evidence="10">
    <location>
        <begin position="597"/>
        <end position="612"/>
    </location>
</feature>
<name>A0A9P5STP0_9FUNG</name>
<feature type="domain" description="RRM" evidence="11">
    <location>
        <begin position="496"/>
        <end position="568"/>
    </location>
</feature>
<dbReference type="Proteomes" id="UP000696485">
    <property type="component" value="Unassembled WGS sequence"/>
</dbReference>
<dbReference type="PROSITE" id="PS50102">
    <property type="entry name" value="RRM"/>
    <property type="match status" value="3"/>
</dbReference>
<organism evidence="12 13">
    <name type="scientific">Podila minutissima</name>
    <dbReference type="NCBI Taxonomy" id="64525"/>
    <lineage>
        <taxon>Eukaryota</taxon>
        <taxon>Fungi</taxon>
        <taxon>Fungi incertae sedis</taxon>
        <taxon>Mucoromycota</taxon>
        <taxon>Mortierellomycotina</taxon>
        <taxon>Mortierellomycetes</taxon>
        <taxon>Mortierellales</taxon>
        <taxon>Mortierellaceae</taxon>
        <taxon>Podila</taxon>
    </lineage>
</organism>
<dbReference type="EMBL" id="JAAAUY010000111">
    <property type="protein sequence ID" value="KAF9335211.1"/>
    <property type="molecule type" value="Genomic_DNA"/>
</dbReference>
<evidence type="ECO:0000256" key="6">
    <source>
        <dbReference type="ARBA" id="ARBA00061069"/>
    </source>
</evidence>
<dbReference type="SUPFAM" id="SSF47954">
    <property type="entry name" value="Cyclin-like"/>
    <property type="match status" value="1"/>
</dbReference>
<reference evidence="12" key="1">
    <citation type="journal article" date="2020" name="Fungal Divers.">
        <title>Resolving the Mortierellaceae phylogeny through synthesis of multi-gene phylogenetics and phylogenomics.</title>
        <authorList>
            <person name="Vandepol N."/>
            <person name="Liber J."/>
            <person name="Desiro A."/>
            <person name="Na H."/>
            <person name="Kennedy M."/>
            <person name="Barry K."/>
            <person name="Grigoriev I.V."/>
            <person name="Miller A.N."/>
            <person name="O'Donnell K."/>
            <person name="Stajich J.E."/>
            <person name="Bonito G."/>
        </authorList>
    </citation>
    <scope>NUCLEOTIDE SEQUENCE</scope>
    <source>
        <strain evidence="12">NVP1</strain>
    </source>
</reference>
<comment type="subunit">
    <text evidence="7">Interacts with the poly(A) tail of mRNA in nucleus.</text>
</comment>
<dbReference type="GO" id="GO:0005829">
    <property type="term" value="C:cytosol"/>
    <property type="evidence" value="ECO:0007669"/>
    <property type="project" value="TreeGrafter"/>
</dbReference>
<feature type="region of interest" description="Disordered" evidence="10">
    <location>
        <begin position="597"/>
        <end position="654"/>
    </location>
</feature>
<evidence type="ECO:0000256" key="3">
    <source>
        <dbReference type="ARBA" id="ARBA00022884"/>
    </source>
</evidence>
<dbReference type="SMART" id="SM00385">
    <property type="entry name" value="CYCLIN"/>
    <property type="match status" value="1"/>
</dbReference>
<dbReference type="Gene3D" id="1.10.472.10">
    <property type="entry name" value="Cyclin-like"/>
    <property type="match status" value="1"/>
</dbReference>
<dbReference type="CDD" id="cd12344">
    <property type="entry name" value="RRM1_SECp43_like"/>
    <property type="match status" value="1"/>
</dbReference>
<feature type="domain" description="RRM" evidence="11">
    <location>
        <begin position="271"/>
        <end position="347"/>
    </location>
</feature>
<feature type="compositionally biased region" description="Basic and acidic residues" evidence="10">
    <location>
        <begin position="613"/>
        <end position="654"/>
    </location>
</feature>
<dbReference type="AlphaFoldDB" id="A0A9P5STP0"/>
<keyword evidence="3 8" id="KW-0694">RNA-binding</keyword>
<dbReference type="GO" id="GO:0006376">
    <property type="term" value="P:mRNA splice site recognition"/>
    <property type="evidence" value="ECO:0007669"/>
    <property type="project" value="TreeGrafter"/>
</dbReference>
<keyword evidence="2" id="KW-0677">Repeat</keyword>
<dbReference type="InterPro" id="IPR035979">
    <property type="entry name" value="RBD_domain_sf"/>
</dbReference>
<evidence type="ECO:0000313" key="12">
    <source>
        <dbReference type="EMBL" id="KAF9335211.1"/>
    </source>
</evidence>
<evidence type="ECO:0000256" key="7">
    <source>
        <dbReference type="ARBA" id="ARBA00063471"/>
    </source>
</evidence>
<evidence type="ECO:0000256" key="2">
    <source>
        <dbReference type="ARBA" id="ARBA00022737"/>
    </source>
</evidence>
<dbReference type="Pfam" id="PF00076">
    <property type="entry name" value="RRM_1"/>
    <property type="match status" value="3"/>
</dbReference>
<dbReference type="InterPro" id="IPR012677">
    <property type="entry name" value="Nucleotide-bd_a/b_plait_sf"/>
</dbReference>
<dbReference type="Pfam" id="PF00134">
    <property type="entry name" value="Cyclin_N"/>
    <property type="match status" value="1"/>
</dbReference>
<dbReference type="Gene3D" id="3.30.70.330">
    <property type="match status" value="3"/>
</dbReference>
<comment type="caution">
    <text evidence="12">The sequence shown here is derived from an EMBL/GenBank/DDBJ whole genome shotgun (WGS) entry which is preliminary data.</text>
</comment>
<dbReference type="InterPro" id="IPR050825">
    <property type="entry name" value="RBM42_RBP45_47-like"/>
</dbReference>
<evidence type="ECO:0000259" key="11">
    <source>
        <dbReference type="PROSITE" id="PS50102"/>
    </source>
</evidence>
<dbReference type="SUPFAM" id="SSF54928">
    <property type="entry name" value="RNA-binding domain, RBD"/>
    <property type="match status" value="2"/>
</dbReference>
<comment type="similarity">
    <text evidence="9">Belongs to the cyclin family.</text>
</comment>
<dbReference type="PANTHER" id="PTHR47640">
    <property type="entry name" value="TRNA SELENOCYSTEINE 1-ASSOCIATED PROTEIN 1-RELATED-RELATED"/>
    <property type="match status" value="1"/>
</dbReference>
<dbReference type="GO" id="GO:0005634">
    <property type="term" value="C:nucleus"/>
    <property type="evidence" value="ECO:0007669"/>
    <property type="project" value="UniProtKB-SubCell"/>
</dbReference>
<dbReference type="InterPro" id="IPR036915">
    <property type="entry name" value="Cyclin-like_sf"/>
</dbReference>
<sequence length="654" mass="72796">MVPPLVDMSQRSIEPQPPANQHILNSINRVSRTYYSKQEQAIIYSTRHPEIALYRQANVRRESCEVIAAIGKKIGFPQHTISTAQLLLHRFFMFHSVQDSGNEVVMACLFVSCKVEDTIKKLKDIMIATYYYRHPNATDWDSESKEGDEQRKRVLAYEKMVLESICFDFRIIHPYKYVIKFTKMLNAAGSIYLASKLLEEPLKERIYGEPWMKVLKVRSVDLEGRSEDQKERYTSVQIALNEARSLDMEQPKAKRILLEFMRPVHVEAGKMGELEPWMDENWIRAAFYSAGHQVSVKMIRDKFTGANAGYCFVDLASPEAATSAIGTLNGTVIPGTDKTFKLNWASGGNPASGGPGGNEYSVFVGDLSPEVTDYMLLTTFQAAYSSVRSAKIMTDPTTGQSRGYGFVRFGDESEQLRSIEELQGVYCGSRPMRLSVATPKPKSNLSAVNVSAANASGNASGPASASGMGYGGFASPVQPIAPQQDAYNQFSDPNNTTVFIGGLTSVVHEDELRGLFATYGDISYVKIPPGKGCGFVQYVHRASAEMAINQLNGYQVGMSRMRLSWGRAQYEPKPYYGSSGYMGYGQSRGYAYNASYPSGADSSEPSSSAYYPSDRDPLEKVPVEQRNRRYVHEREGVMKRLDDSSDWRSARATA</sequence>
<dbReference type="GO" id="GO:0003729">
    <property type="term" value="F:mRNA binding"/>
    <property type="evidence" value="ECO:0007669"/>
    <property type="project" value="InterPro"/>
</dbReference>